<evidence type="ECO:0000313" key="3">
    <source>
        <dbReference type="Proteomes" id="UP000324222"/>
    </source>
</evidence>
<comment type="caution">
    <text evidence="2">The sequence shown here is derived from an EMBL/GenBank/DDBJ whole genome shotgun (WGS) entry which is preliminary data.</text>
</comment>
<organism evidence="2 3">
    <name type="scientific">Portunus trituberculatus</name>
    <name type="common">Swimming crab</name>
    <name type="synonym">Neptunus trituberculatus</name>
    <dbReference type="NCBI Taxonomy" id="210409"/>
    <lineage>
        <taxon>Eukaryota</taxon>
        <taxon>Metazoa</taxon>
        <taxon>Ecdysozoa</taxon>
        <taxon>Arthropoda</taxon>
        <taxon>Crustacea</taxon>
        <taxon>Multicrustacea</taxon>
        <taxon>Malacostraca</taxon>
        <taxon>Eumalacostraca</taxon>
        <taxon>Eucarida</taxon>
        <taxon>Decapoda</taxon>
        <taxon>Pleocyemata</taxon>
        <taxon>Brachyura</taxon>
        <taxon>Eubrachyura</taxon>
        <taxon>Portunoidea</taxon>
        <taxon>Portunidae</taxon>
        <taxon>Portuninae</taxon>
        <taxon>Portunus</taxon>
    </lineage>
</organism>
<feature type="region of interest" description="Disordered" evidence="1">
    <location>
        <begin position="1"/>
        <end position="45"/>
    </location>
</feature>
<evidence type="ECO:0000313" key="2">
    <source>
        <dbReference type="EMBL" id="MPC48096.1"/>
    </source>
</evidence>
<proteinExistence type="predicted"/>
<evidence type="ECO:0000256" key="1">
    <source>
        <dbReference type="SAM" id="MobiDB-lite"/>
    </source>
</evidence>
<accession>A0A5B7FRI3</accession>
<dbReference type="EMBL" id="VSRR010008104">
    <property type="protein sequence ID" value="MPC48096.1"/>
    <property type="molecule type" value="Genomic_DNA"/>
</dbReference>
<dbReference type="AlphaFoldDB" id="A0A5B7FRI3"/>
<keyword evidence="3" id="KW-1185">Reference proteome</keyword>
<protein>
    <submittedName>
        <fullName evidence="2">Uncharacterized protein</fullName>
    </submittedName>
</protein>
<name>A0A5B7FRI3_PORTR</name>
<dbReference type="Proteomes" id="UP000324222">
    <property type="component" value="Unassembled WGS sequence"/>
</dbReference>
<sequence>MAAPRVSLVSEEFHKGTHDGVAPSRWPRRQSGPTAGGSRLWPTTTTTTTTTTTFLSLAPLPIPPTPPGAALNLN</sequence>
<reference evidence="2 3" key="1">
    <citation type="submission" date="2019-05" db="EMBL/GenBank/DDBJ databases">
        <title>Another draft genome of Portunus trituberculatus and its Hox gene families provides insights of decapod evolution.</title>
        <authorList>
            <person name="Jeong J.-H."/>
            <person name="Song I."/>
            <person name="Kim S."/>
            <person name="Choi T."/>
            <person name="Kim D."/>
            <person name="Ryu S."/>
            <person name="Kim W."/>
        </authorList>
    </citation>
    <scope>NUCLEOTIDE SEQUENCE [LARGE SCALE GENOMIC DNA]</scope>
    <source>
        <tissue evidence="2">Muscle</tissue>
    </source>
</reference>
<gene>
    <name evidence="2" type="ORF">E2C01_041862</name>
</gene>